<reference evidence="1" key="1">
    <citation type="submission" date="2019-08" db="EMBL/GenBank/DDBJ databases">
        <authorList>
            <person name="Kucharzyk K."/>
            <person name="Murdoch R.W."/>
            <person name="Higgins S."/>
            <person name="Loffler F."/>
        </authorList>
    </citation>
    <scope>NUCLEOTIDE SEQUENCE</scope>
</reference>
<comment type="caution">
    <text evidence="1">The sequence shown here is derived from an EMBL/GenBank/DDBJ whole genome shotgun (WGS) entry which is preliminary data.</text>
</comment>
<dbReference type="EMBL" id="VSSQ01086626">
    <property type="protein sequence ID" value="MPN33891.1"/>
    <property type="molecule type" value="Genomic_DNA"/>
</dbReference>
<organism evidence="1">
    <name type="scientific">bioreactor metagenome</name>
    <dbReference type="NCBI Taxonomy" id="1076179"/>
    <lineage>
        <taxon>unclassified sequences</taxon>
        <taxon>metagenomes</taxon>
        <taxon>ecological metagenomes</taxon>
    </lineage>
</organism>
<dbReference type="AlphaFoldDB" id="A0A645H4F0"/>
<protein>
    <submittedName>
        <fullName evidence="1">Uncharacterized protein</fullName>
    </submittedName>
</protein>
<accession>A0A645H4F0</accession>
<evidence type="ECO:0000313" key="1">
    <source>
        <dbReference type="EMBL" id="MPN33891.1"/>
    </source>
</evidence>
<sequence>MIAIPGDWERELSDRAFVTVLSEEQALEEQWEVLRNIMSNDPRTLGELEAATGRTWVVTRRTDPISFYVDKKWSQLRAIRGMGLKKIRTLIEILSLAKRN</sequence>
<proteinExistence type="predicted"/>
<gene>
    <name evidence="1" type="ORF">SDC9_181383</name>
</gene>
<name>A0A645H4F0_9ZZZZ</name>